<dbReference type="Proteomes" id="UP000476030">
    <property type="component" value="Unassembled WGS sequence"/>
</dbReference>
<comment type="caution">
    <text evidence="6">The sequence shown here is derived from an EMBL/GenBank/DDBJ whole genome shotgun (WGS) entry which is preliminary data.</text>
</comment>
<dbReference type="GO" id="GO:0015920">
    <property type="term" value="P:lipopolysaccharide transport"/>
    <property type="evidence" value="ECO:0007669"/>
    <property type="project" value="InterPro"/>
</dbReference>
<feature type="chain" id="PRO_5026914703" evidence="4">
    <location>
        <begin position="29"/>
        <end position="185"/>
    </location>
</feature>
<feature type="domain" description="Organic solvent tolerance-like N-terminal" evidence="5">
    <location>
        <begin position="44"/>
        <end position="156"/>
    </location>
</feature>
<evidence type="ECO:0000256" key="1">
    <source>
        <dbReference type="ARBA" id="ARBA00022448"/>
    </source>
</evidence>
<evidence type="ECO:0000259" key="5">
    <source>
        <dbReference type="Pfam" id="PF03968"/>
    </source>
</evidence>
<dbReference type="AlphaFoldDB" id="A0A6L8W5A3"/>
<keyword evidence="1" id="KW-0813">Transport</keyword>
<dbReference type="EMBL" id="WTUW01000001">
    <property type="protein sequence ID" value="MZR29550.1"/>
    <property type="molecule type" value="Genomic_DNA"/>
</dbReference>
<dbReference type="PANTHER" id="PTHR36504">
    <property type="entry name" value="LIPOPOLYSACCHARIDE EXPORT SYSTEM PROTEIN LPTA"/>
    <property type="match status" value="1"/>
</dbReference>
<gene>
    <name evidence="6" type="primary">lptA</name>
    <name evidence="6" type="ORF">GQE98_02775</name>
</gene>
<proteinExistence type="predicted"/>
<organism evidence="6 7">
    <name type="scientific">Sneathiella litorea</name>
    <dbReference type="NCBI Taxonomy" id="2606216"/>
    <lineage>
        <taxon>Bacteria</taxon>
        <taxon>Pseudomonadati</taxon>
        <taxon>Pseudomonadota</taxon>
        <taxon>Alphaproteobacteria</taxon>
        <taxon>Sneathiellales</taxon>
        <taxon>Sneathiellaceae</taxon>
        <taxon>Sneathiella</taxon>
    </lineage>
</organism>
<dbReference type="NCBIfam" id="TIGR03002">
    <property type="entry name" value="outer_YhbN_LptA"/>
    <property type="match status" value="1"/>
</dbReference>
<dbReference type="RefSeq" id="WP_161314010.1">
    <property type="nucleotide sequence ID" value="NZ_WTUW01000001.1"/>
</dbReference>
<dbReference type="GO" id="GO:0017089">
    <property type="term" value="F:glycolipid transfer activity"/>
    <property type="evidence" value="ECO:0007669"/>
    <property type="project" value="TreeGrafter"/>
</dbReference>
<dbReference type="GO" id="GO:0009279">
    <property type="term" value="C:cell outer membrane"/>
    <property type="evidence" value="ECO:0007669"/>
    <property type="project" value="TreeGrafter"/>
</dbReference>
<keyword evidence="7" id="KW-1185">Reference proteome</keyword>
<feature type="signal peptide" evidence="4">
    <location>
        <begin position="1"/>
        <end position="28"/>
    </location>
</feature>
<dbReference type="GO" id="GO:0030288">
    <property type="term" value="C:outer membrane-bounded periplasmic space"/>
    <property type="evidence" value="ECO:0007669"/>
    <property type="project" value="TreeGrafter"/>
</dbReference>
<accession>A0A6L8W5A3</accession>
<protein>
    <submittedName>
        <fullName evidence="6">Lipopolysaccharide transport periplasmic protein LptA</fullName>
    </submittedName>
</protein>
<dbReference type="InterPro" id="IPR014340">
    <property type="entry name" value="LptA"/>
</dbReference>
<evidence type="ECO:0000313" key="7">
    <source>
        <dbReference type="Proteomes" id="UP000476030"/>
    </source>
</evidence>
<dbReference type="InterPro" id="IPR052037">
    <property type="entry name" value="LPS_export_LptA"/>
</dbReference>
<evidence type="ECO:0000256" key="2">
    <source>
        <dbReference type="ARBA" id="ARBA00022729"/>
    </source>
</evidence>
<dbReference type="InterPro" id="IPR005653">
    <property type="entry name" value="OstA-like_N"/>
</dbReference>
<evidence type="ECO:0000256" key="3">
    <source>
        <dbReference type="ARBA" id="ARBA00022764"/>
    </source>
</evidence>
<keyword evidence="3" id="KW-0574">Periplasm</keyword>
<evidence type="ECO:0000256" key="4">
    <source>
        <dbReference type="SAM" id="SignalP"/>
    </source>
</evidence>
<dbReference type="Pfam" id="PF03968">
    <property type="entry name" value="LptD_N"/>
    <property type="match status" value="1"/>
</dbReference>
<name>A0A6L8W5A3_9PROT</name>
<sequence>MRRLIKKAKILTLVTCMFAAGLPYGALAQSALTGGSLDTNQPIEITADTLEVQQANQLAIFEGNVQVVQGEIRMRAAQLTVHYVDKNQSKEGGPTNIHRIDALGDVFLASPRETAQGDKGVYDVTNKQIDLLGNVVLTQGKNVLRGDKLTLDLITGKSRVEGVGTTDGSTGRVKGIFVPEKKAGE</sequence>
<dbReference type="PANTHER" id="PTHR36504:SF1">
    <property type="entry name" value="LIPOPOLYSACCHARIDE EXPORT SYSTEM PROTEIN LPTA"/>
    <property type="match status" value="1"/>
</dbReference>
<keyword evidence="2 4" id="KW-0732">Signal</keyword>
<dbReference type="GO" id="GO:0001530">
    <property type="term" value="F:lipopolysaccharide binding"/>
    <property type="evidence" value="ECO:0007669"/>
    <property type="project" value="InterPro"/>
</dbReference>
<reference evidence="6 7" key="1">
    <citation type="submission" date="2019-12" db="EMBL/GenBank/DDBJ databases">
        <title>Snethiella sp. nov. sp. isolated from sea sand.</title>
        <authorList>
            <person name="Kim J."/>
            <person name="Jeong S.E."/>
            <person name="Jung H.S."/>
            <person name="Jeon C.O."/>
        </authorList>
    </citation>
    <scope>NUCLEOTIDE SEQUENCE [LARGE SCALE GENOMIC DNA]</scope>
    <source>
        <strain evidence="6 7">DP05</strain>
    </source>
</reference>
<dbReference type="Gene3D" id="2.60.450.10">
    <property type="entry name" value="Lipopolysaccharide (LPS) transport protein A like domain"/>
    <property type="match status" value="1"/>
</dbReference>
<evidence type="ECO:0000313" key="6">
    <source>
        <dbReference type="EMBL" id="MZR29550.1"/>
    </source>
</evidence>